<dbReference type="Gene3D" id="3.40.50.300">
    <property type="entry name" value="P-loop containing nucleotide triphosphate hydrolases"/>
    <property type="match status" value="1"/>
</dbReference>
<dbReference type="CDD" id="cd03259">
    <property type="entry name" value="ABC_Carb_Solutes_like"/>
    <property type="match status" value="1"/>
</dbReference>
<dbReference type="InterPro" id="IPR050093">
    <property type="entry name" value="ABC_SmlMolc_Importer"/>
</dbReference>
<evidence type="ECO:0000256" key="5">
    <source>
        <dbReference type="ARBA" id="ARBA00022741"/>
    </source>
</evidence>
<dbReference type="SUPFAM" id="SSF50331">
    <property type="entry name" value="MOP-like"/>
    <property type="match status" value="1"/>
</dbReference>
<dbReference type="AlphaFoldDB" id="A0A7W9S3W8"/>
<comment type="caution">
    <text evidence="11">The sequence shown here is derived from an EMBL/GenBank/DDBJ whole genome shotgun (WGS) entry which is preliminary data.</text>
</comment>
<dbReference type="InterPro" id="IPR017871">
    <property type="entry name" value="ABC_transporter-like_CS"/>
</dbReference>
<evidence type="ECO:0000256" key="8">
    <source>
        <dbReference type="ARBA" id="ARBA00023065"/>
    </source>
</evidence>
<dbReference type="InterPro" id="IPR027417">
    <property type="entry name" value="P-loop_NTPase"/>
</dbReference>
<name>A0A7W9S3W8_9HYPH</name>
<comment type="similarity">
    <text evidence="1">Belongs to the ABC transporter superfamily.</text>
</comment>
<organism evidence="11 12">
    <name type="scientific">Aquamicrobium lusatiense</name>
    <dbReference type="NCBI Taxonomy" id="89772"/>
    <lineage>
        <taxon>Bacteria</taxon>
        <taxon>Pseudomonadati</taxon>
        <taxon>Pseudomonadota</taxon>
        <taxon>Alphaproteobacteria</taxon>
        <taxon>Hyphomicrobiales</taxon>
        <taxon>Phyllobacteriaceae</taxon>
        <taxon>Aquamicrobium</taxon>
    </lineage>
</organism>
<evidence type="ECO:0000256" key="2">
    <source>
        <dbReference type="ARBA" id="ARBA00022448"/>
    </source>
</evidence>
<proteinExistence type="inferred from homology"/>
<evidence type="ECO:0000259" key="10">
    <source>
        <dbReference type="PROSITE" id="PS50893"/>
    </source>
</evidence>
<evidence type="ECO:0000313" key="12">
    <source>
        <dbReference type="Proteomes" id="UP000533306"/>
    </source>
</evidence>
<evidence type="ECO:0000313" key="11">
    <source>
        <dbReference type="EMBL" id="MBB6013661.1"/>
    </source>
</evidence>
<evidence type="ECO:0000256" key="4">
    <source>
        <dbReference type="ARBA" id="ARBA00022496"/>
    </source>
</evidence>
<dbReference type="GO" id="GO:0016020">
    <property type="term" value="C:membrane"/>
    <property type="evidence" value="ECO:0007669"/>
    <property type="project" value="InterPro"/>
</dbReference>
<evidence type="ECO:0000256" key="9">
    <source>
        <dbReference type="ARBA" id="ARBA00023136"/>
    </source>
</evidence>
<evidence type="ECO:0000256" key="1">
    <source>
        <dbReference type="ARBA" id="ARBA00005417"/>
    </source>
</evidence>
<dbReference type="FunFam" id="3.40.50.300:FF:000425">
    <property type="entry name" value="Probable ABC transporter, ATP-binding subunit"/>
    <property type="match status" value="1"/>
</dbReference>
<dbReference type="SUPFAM" id="SSF52540">
    <property type="entry name" value="P-loop containing nucleoside triphosphate hydrolases"/>
    <property type="match status" value="1"/>
</dbReference>
<dbReference type="GO" id="GO:0015697">
    <property type="term" value="P:quaternary ammonium group transport"/>
    <property type="evidence" value="ECO:0007669"/>
    <property type="project" value="UniProtKB-ARBA"/>
</dbReference>
<keyword evidence="5" id="KW-0547">Nucleotide-binding</keyword>
<keyword evidence="9" id="KW-0472">Membrane</keyword>
<dbReference type="PROSITE" id="PS50893">
    <property type="entry name" value="ABC_TRANSPORTER_2"/>
    <property type="match status" value="1"/>
</dbReference>
<dbReference type="PANTHER" id="PTHR42781">
    <property type="entry name" value="SPERMIDINE/PUTRESCINE IMPORT ATP-BINDING PROTEIN POTA"/>
    <property type="match status" value="1"/>
</dbReference>
<accession>A0A7W9S3W8</accession>
<dbReference type="PROSITE" id="PS00211">
    <property type="entry name" value="ABC_TRANSPORTER_1"/>
    <property type="match status" value="1"/>
</dbReference>
<reference evidence="11 12" key="1">
    <citation type="submission" date="2020-08" db="EMBL/GenBank/DDBJ databases">
        <title>Genomic Encyclopedia of Type Strains, Phase IV (KMG-IV): sequencing the most valuable type-strain genomes for metagenomic binning, comparative biology and taxonomic classification.</title>
        <authorList>
            <person name="Goeker M."/>
        </authorList>
    </citation>
    <scope>NUCLEOTIDE SEQUENCE [LARGE SCALE GENOMIC DNA]</scope>
    <source>
        <strain evidence="11 12">DSM 11099</strain>
    </source>
</reference>
<feature type="domain" description="ABC transporter" evidence="10">
    <location>
        <begin position="16"/>
        <end position="248"/>
    </location>
</feature>
<keyword evidence="6 11" id="KW-0067">ATP-binding</keyword>
<keyword evidence="2" id="KW-0813">Transport</keyword>
<sequence length="357" mass="39294">MAEQLHGSGNPPEPVLEIDRLARRLGPGFALGPVDLAIEPKQIVCLVGHSGCGKSTLLRLIAGIEQPDSGTLRLDGRELAGSDVFVEPEKRNIGFVFQDYALFPHLTIEQNVMFGLRKWSREAARARAAMLLEMTALSAMADRYPHMLSGGEQQRAALARALAPQPAVVLMDEPFSNLDRDLRERVRHDTIALLRRTGTTAIIVTHDPEEALSTGDRVVLMKAGRIVQSGTGRDLHDRPVDRYAAEFFSTFNRIPGTYRNGRLHTALGAFPCRLDLAEGGQALAFIRPQAVCPCLAEDAFFGAVRARSFRGEIEQLELEVEGLETPLTMRTTQPLQIRDGRLHFQIDPNTVLAFAAS</sequence>
<dbReference type="InterPro" id="IPR003593">
    <property type="entry name" value="AAA+_ATPase"/>
</dbReference>
<keyword evidence="4" id="KW-0410">Iron transport</keyword>
<evidence type="ECO:0000256" key="3">
    <source>
        <dbReference type="ARBA" id="ARBA00022475"/>
    </source>
</evidence>
<keyword evidence="12" id="KW-1185">Reference proteome</keyword>
<evidence type="ECO:0000256" key="6">
    <source>
        <dbReference type="ARBA" id="ARBA00022840"/>
    </source>
</evidence>
<dbReference type="PANTHER" id="PTHR42781:SF4">
    <property type="entry name" value="SPERMIDINE_PUTRESCINE IMPORT ATP-BINDING PROTEIN POTA"/>
    <property type="match status" value="1"/>
</dbReference>
<dbReference type="Pfam" id="PF00005">
    <property type="entry name" value="ABC_tran"/>
    <property type="match status" value="1"/>
</dbReference>
<dbReference type="GO" id="GO:0015408">
    <property type="term" value="F:ABC-type ferric iron transporter activity"/>
    <property type="evidence" value="ECO:0007669"/>
    <property type="project" value="InterPro"/>
</dbReference>
<keyword evidence="7" id="KW-0408">Iron</keyword>
<dbReference type="RefSeq" id="WP_425488667.1">
    <property type="nucleotide sequence ID" value="NZ_JACHEU010000002.1"/>
</dbReference>
<dbReference type="InterPro" id="IPR003439">
    <property type="entry name" value="ABC_transporter-like_ATP-bd"/>
</dbReference>
<dbReference type="EMBL" id="JACHEU010000002">
    <property type="protein sequence ID" value="MBB6013661.1"/>
    <property type="molecule type" value="Genomic_DNA"/>
</dbReference>
<dbReference type="InterPro" id="IPR015853">
    <property type="entry name" value="ABC_transpr_FbpC"/>
</dbReference>
<keyword evidence="3" id="KW-1003">Cell membrane</keyword>
<dbReference type="InterPro" id="IPR008995">
    <property type="entry name" value="Mo/tungstate-bd_C_term_dom"/>
</dbReference>
<keyword evidence="8" id="KW-0406">Ion transport</keyword>
<evidence type="ECO:0000256" key="7">
    <source>
        <dbReference type="ARBA" id="ARBA00023004"/>
    </source>
</evidence>
<dbReference type="GO" id="GO:0016887">
    <property type="term" value="F:ATP hydrolysis activity"/>
    <property type="evidence" value="ECO:0007669"/>
    <property type="project" value="InterPro"/>
</dbReference>
<dbReference type="Proteomes" id="UP000533306">
    <property type="component" value="Unassembled WGS sequence"/>
</dbReference>
<dbReference type="GO" id="GO:0005524">
    <property type="term" value="F:ATP binding"/>
    <property type="evidence" value="ECO:0007669"/>
    <property type="project" value="UniProtKB-KW"/>
</dbReference>
<protein>
    <submittedName>
        <fullName evidence="11">Iron(III) transport system ATP-binding protein</fullName>
    </submittedName>
</protein>
<gene>
    <name evidence="11" type="ORF">HNR59_003050</name>
</gene>
<dbReference type="SMART" id="SM00382">
    <property type="entry name" value="AAA"/>
    <property type="match status" value="1"/>
</dbReference>